<dbReference type="AlphaFoldDB" id="A0A160TLE3"/>
<evidence type="ECO:0000313" key="2">
    <source>
        <dbReference type="EMBL" id="CUS45503.1"/>
    </source>
</evidence>
<proteinExistence type="predicted"/>
<gene>
    <name evidence="2" type="ORF">MGWOODY_Smn2846</name>
</gene>
<reference evidence="2" key="1">
    <citation type="submission" date="2015-10" db="EMBL/GenBank/DDBJ databases">
        <authorList>
            <person name="Gilbert D.G."/>
        </authorList>
    </citation>
    <scope>NUCLEOTIDE SEQUENCE</scope>
</reference>
<feature type="compositionally biased region" description="Basic and acidic residues" evidence="1">
    <location>
        <begin position="462"/>
        <end position="474"/>
    </location>
</feature>
<evidence type="ECO:0000256" key="1">
    <source>
        <dbReference type="SAM" id="MobiDB-lite"/>
    </source>
</evidence>
<dbReference type="AntiFam" id="ANF00164">
    <property type="entry name" value="Shadow ORF (opposite btuB)"/>
</dbReference>
<feature type="region of interest" description="Disordered" evidence="1">
    <location>
        <begin position="459"/>
        <end position="483"/>
    </location>
</feature>
<protein>
    <submittedName>
        <fullName evidence="2">Uncharacterized protein</fullName>
    </submittedName>
</protein>
<name>A0A160TLE3_9ZZZZ</name>
<dbReference type="EMBL" id="CZQE01000270">
    <property type="protein sequence ID" value="CUS45503.1"/>
    <property type="molecule type" value="Genomic_DNA"/>
</dbReference>
<sequence>MPVAVEQAEIAARTDDVAEYLAGIVAALWRDADIAGADLGRRDGGVARRRVIGVDLVEEARRQIGVDQPAIGGGRRDLDGDAGGRRLLVIALALVAAVRELAVDLDGWREFVADPAERALAIFRREQRGAADMALAPDQIVAADHPLAVGRAEHEIIGGRLAGRRIDLAEIDAPERPGADQAAFSELAGADAALDQARGVADRRWIRVGTGGRAIGRVVDLEETGVVPVAIDRMDALLGEIFAADQDMALAAGEGRAARQRELVVRAIAIGGDAIFVAALDAGIFFVENEVDHARHGVRAIGRGRAAGHYFDPFDQRLREGVDVDHAAGGGRDRALAVEQYQGALRAEVAQVDRGDAGKAVAERAVRIGRGRAAAHRRKRVDEIGDIGGRLGLQFLAADHADRGGGVIAVAHDARSGDGDLVLGRLASGGLIIGGRIDRDCVAGGCRCLVLDARHHHRRRLRAGDTRHRGRDQGQDPGGRQAAPLEQLAVYNRTCAK</sequence>
<accession>A0A160TLE3</accession>
<organism evidence="2">
    <name type="scientific">hydrothermal vent metagenome</name>
    <dbReference type="NCBI Taxonomy" id="652676"/>
    <lineage>
        <taxon>unclassified sequences</taxon>
        <taxon>metagenomes</taxon>
        <taxon>ecological metagenomes</taxon>
    </lineage>
</organism>